<evidence type="ECO:0000256" key="1">
    <source>
        <dbReference type="SAM" id="MobiDB-lite"/>
    </source>
</evidence>
<organism evidence="2 3">
    <name type="scientific">Halopseudomonas aestusnigri</name>
    <dbReference type="NCBI Taxonomy" id="857252"/>
    <lineage>
        <taxon>Bacteria</taxon>
        <taxon>Pseudomonadati</taxon>
        <taxon>Pseudomonadota</taxon>
        <taxon>Gammaproteobacteria</taxon>
        <taxon>Pseudomonadales</taxon>
        <taxon>Pseudomonadaceae</taxon>
        <taxon>Halopseudomonas</taxon>
    </lineage>
</organism>
<proteinExistence type="predicted"/>
<comment type="caution">
    <text evidence="2">The sequence shown here is derived from an EMBL/GenBank/DDBJ whole genome shotgun (WGS) entry which is preliminary data.</text>
</comment>
<protein>
    <submittedName>
        <fullName evidence="2">Uncharacterized protein</fullName>
    </submittedName>
</protein>
<keyword evidence="3" id="KW-1185">Reference proteome</keyword>
<dbReference type="EMBL" id="FNVE01000019">
    <property type="protein sequence ID" value="SEG72746.1"/>
    <property type="molecule type" value="Genomic_DNA"/>
</dbReference>
<dbReference type="Proteomes" id="UP000243518">
    <property type="component" value="Unassembled WGS sequence"/>
</dbReference>
<gene>
    <name evidence="2" type="ORF">SAMN05216586_11910</name>
</gene>
<reference evidence="2 3" key="1">
    <citation type="submission" date="2016-10" db="EMBL/GenBank/DDBJ databases">
        <authorList>
            <person name="Varghese N."/>
            <person name="Submissions S."/>
        </authorList>
    </citation>
    <scope>NUCLEOTIDE SEQUENCE [LARGE SCALE GENOMIC DNA]</scope>
    <source>
        <strain evidence="2 3">CECT 8317</strain>
    </source>
</reference>
<dbReference type="AlphaFoldDB" id="A0AAQ1GA86"/>
<feature type="region of interest" description="Disordered" evidence="1">
    <location>
        <begin position="55"/>
        <end position="80"/>
    </location>
</feature>
<accession>A0AAQ1GA86</accession>
<evidence type="ECO:0000313" key="2">
    <source>
        <dbReference type="EMBL" id="SEG72746.1"/>
    </source>
</evidence>
<evidence type="ECO:0000313" key="3">
    <source>
        <dbReference type="Proteomes" id="UP000243518"/>
    </source>
</evidence>
<sequence>MLAQNLLEYSCRRIILGNMSRSCQGATPQVIAQLADNAHHAVDAGLTDHSLFPTPRLRHSPHHSPQWNYSEIQHDNRNNP</sequence>
<name>A0AAQ1GA86_9GAMM</name>